<keyword evidence="2" id="KW-0812">Transmembrane</keyword>
<sequence>MDRQIRALTTFILLLSLTTSTQQRRARMPHSIFAVLVSLSSLLLLLYTPASRAQANRTVDDFSPEITYSPAADVTHTNTTGFDITKLYNGTIGLMNASDNAVNMTLSFTGTAIWLFTAKPQTSQENLLSDAYTIYIDGASVESDADVRLAPDAIYENPAYSNAHLPLGAHIVTLSALRLMYFDYAIFTSNDSTPETTIPPVQPPSGAPTASQTSKPISHIAIITGVVVAVLILLGAGIAVCIFLHRRRARVPHDAPHYSVGGGKASAVYPGGPGQPAYDTAEGALFHVPTSVSQLTSTPASIPIPPTQGDTCDPHQFQTQPQSQSEYSPQPQTQAESPYASPSANAGPYTLQSQSPSEHQPPDQDPFAHIQPQSVATQRMLAEQGAAEAEYGPPQQAYQPQYNQNQFSQSPGPAELRQQQSLPLRDPRELRYEQPHDPNLERVMEKHRVAEVEYGHAHARTATGWPDERPGIDVGQTPTWSSQGGPPTRTSSAAASGGGSAMPETPRPSAAESSSSAHGAAALSTIAAEMAALRAQVARLESERREEQPPAYI</sequence>
<keyword evidence="3" id="KW-0732">Signal</keyword>
<feature type="compositionally biased region" description="Low complexity" evidence="1">
    <location>
        <begin position="393"/>
        <end position="406"/>
    </location>
</feature>
<evidence type="ECO:0000256" key="2">
    <source>
        <dbReference type="SAM" id="Phobius"/>
    </source>
</evidence>
<comment type="caution">
    <text evidence="4">The sequence shown here is derived from an EMBL/GenBank/DDBJ whole genome shotgun (WGS) entry which is preliminary data.</text>
</comment>
<feature type="compositionally biased region" description="Polar residues" evidence="1">
    <location>
        <begin position="407"/>
        <end position="422"/>
    </location>
</feature>
<feature type="compositionally biased region" description="Polar residues" evidence="1">
    <location>
        <begin position="340"/>
        <end position="358"/>
    </location>
</feature>
<feature type="compositionally biased region" description="Basic and acidic residues" evidence="1">
    <location>
        <begin position="425"/>
        <end position="442"/>
    </location>
</feature>
<dbReference type="EMBL" id="JARJLG010000244">
    <property type="protein sequence ID" value="KAJ7723751.1"/>
    <property type="molecule type" value="Genomic_DNA"/>
</dbReference>
<protein>
    <submittedName>
        <fullName evidence="4">Uncharacterized protein</fullName>
    </submittedName>
</protein>
<feature type="region of interest" description="Disordered" evidence="1">
    <location>
        <begin position="454"/>
        <end position="521"/>
    </location>
</feature>
<reference evidence="4" key="1">
    <citation type="submission" date="2023-03" db="EMBL/GenBank/DDBJ databases">
        <title>Massive genome expansion in bonnet fungi (Mycena s.s.) driven by repeated elements and novel gene families across ecological guilds.</title>
        <authorList>
            <consortium name="Lawrence Berkeley National Laboratory"/>
            <person name="Harder C.B."/>
            <person name="Miyauchi S."/>
            <person name="Viragh M."/>
            <person name="Kuo A."/>
            <person name="Thoen E."/>
            <person name="Andreopoulos B."/>
            <person name="Lu D."/>
            <person name="Skrede I."/>
            <person name="Drula E."/>
            <person name="Henrissat B."/>
            <person name="Morin E."/>
            <person name="Kohler A."/>
            <person name="Barry K."/>
            <person name="LaButti K."/>
            <person name="Morin E."/>
            <person name="Salamov A."/>
            <person name="Lipzen A."/>
            <person name="Mereny Z."/>
            <person name="Hegedus B."/>
            <person name="Baldrian P."/>
            <person name="Stursova M."/>
            <person name="Weitz H."/>
            <person name="Taylor A."/>
            <person name="Grigoriev I.V."/>
            <person name="Nagy L.G."/>
            <person name="Martin F."/>
            <person name="Kauserud H."/>
        </authorList>
    </citation>
    <scope>NUCLEOTIDE SEQUENCE</scope>
    <source>
        <strain evidence="4">CBHHK188m</strain>
    </source>
</reference>
<feature type="compositionally biased region" description="Low complexity" evidence="1">
    <location>
        <begin position="509"/>
        <end position="521"/>
    </location>
</feature>
<evidence type="ECO:0000256" key="3">
    <source>
        <dbReference type="SAM" id="SignalP"/>
    </source>
</evidence>
<keyword evidence="2" id="KW-0472">Membrane</keyword>
<evidence type="ECO:0000256" key="1">
    <source>
        <dbReference type="SAM" id="MobiDB-lite"/>
    </source>
</evidence>
<feature type="compositionally biased region" description="Low complexity" evidence="1">
    <location>
        <begin position="318"/>
        <end position="334"/>
    </location>
</feature>
<feature type="signal peptide" evidence="3">
    <location>
        <begin position="1"/>
        <end position="23"/>
    </location>
</feature>
<feature type="transmembrane region" description="Helical" evidence="2">
    <location>
        <begin position="31"/>
        <end position="48"/>
    </location>
</feature>
<feature type="transmembrane region" description="Helical" evidence="2">
    <location>
        <begin position="220"/>
        <end position="245"/>
    </location>
</feature>
<organism evidence="4 5">
    <name type="scientific">Mycena maculata</name>
    <dbReference type="NCBI Taxonomy" id="230809"/>
    <lineage>
        <taxon>Eukaryota</taxon>
        <taxon>Fungi</taxon>
        <taxon>Dikarya</taxon>
        <taxon>Basidiomycota</taxon>
        <taxon>Agaricomycotina</taxon>
        <taxon>Agaricomycetes</taxon>
        <taxon>Agaricomycetidae</taxon>
        <taxon>Agaricales</taxon>
        <taxon>Marasmiineae</taxon>
        <taxon>Mycenaceae</taxon>
        <taxon>Mycena</taxon>
    </lineage>
</organism>
<dbReference type="AlphaFoldDB" id="A0AAD7HN35"/>
<feature type="chain" id="PRO_5042058579" evidence="3">
    <location>
        <begin position="24"/>
        <end position="553"/>
    </location>
</feature>
<proteinExistence type="predicted"/>
<keyword evidence="5" id="KW-1185">Reference proteome</keyword>
<evidence type="ECO:0000313" key="5">
    <source>
        <dbReference type="Proteomes" id="UP001215280"/>
    </source>
</evidence>
<dbReference type="Gene3D" id="2.60.120.260">
    <property type="entry name" value="Galactose-binding domain-like"/>
    <property type="match status" value="1"/>
</dbReference>
<evidence type="ECO:0000313" key="4">
    <source>
        <dbReference type="EMBL" id="KAJ7723751.1"/>
    </source>
</evidence>
<feature type="compositionally biased region" description="Polar residues" evidence="1">
    <location>
        <begin position="476"/>
        <end position="490"/>
    </location>
</feature>
<accession>A0AAD7HN35</accession>
<gene>
    <name evidence="4" type="ORF">DFH07DRAFT_1005165</name>
</gene>
<dbReference type="Proteomes" id="UP001215280">
    <property type="component" value="Unassembled WGS sequence"/>
</dbReference>
<feature type="region of interest" description="Disordered" evidence="1">
    <location>
        <begin position="295"/>
        <end position="442"/>
    </location>
</feature>
<name>A0AAD7HN35_9AGAR</name>
<keyword evidence="2" id="KW-1133">Transmembrane helix</keyword>